<protein>
    <recommendedName>
        <fullName evidence="2">Helicase ATP-binding domain-containing protein</fullName>
    </recommendedName>
</protein>
<dbReference type="InterPro" id="IPR026741">
    <property type="entry name" value="SNO"/>
</dbReference>
<evidence type="ECO:0000256" key="1">
    <source>
        <dbReference type="ARBA" id="ARBA00006992"/>
    </source>
</evidence>
<accession>A0A6C0AW59</accession>
<dbReference type="PANTHER" id="PTHR12706:SF30">
    <property type="entry name" value="PROTEIN STRAWBERRY NOTCH-RELATED"/>
    <property type="match status" value="1"/>
</dbReference>
<dbReference type="PROSITE" id="PS51192">
    <property type="entry name" value="HELICASE_ATP_BIND_1"/>
    <property type="match status" value="1"/>
</dbReference>
<dbReference type="InterPro" id="IPR027417">
    <property type="entry name" value="P-loop_NTPase"/>
</dbReference>
<comment type="similarity">
    <text evidence="1">Belongs to the SBNO family.</text>
</comment>
<feature type="domain" description="Helicase ATP-binding" evidence="2">
    <location>
        <begin position="75"/>
        <end position="230"/>
    </location>
</feature>
<dbReference type="PANTHER" id="PTHR12706">
    <property type="entry name" value="STRAWBERRY NOTCH-RELATED"/>
    <property type="match status" value="1"/>
</dbReference>
<organism evidence="3">
    <name type="scientific">viral metagenome</name>
    <dbReference type="NCBI Taxonomy" id="1070528"/>
    <lineage>
        <taxon>unclassified sequences</taxon>
        <taxon>metagenomes</taxon>
        <taxon>organismal metagenomes</taxon>
    </lineage>
</organism>
<evidence type="ECO:0000259" key="2">
    <source>
        <dbReference type="PROSITE" id="PS51192"/>
    </source>
</evidence>
<reference evidence="3" key="1">
    <citation type="journal article" date="2020" name="Nature">
        <title>Giant virus diversity and host interactions through global metagenomics.</title>
        <authorList>
            <person name="Schulz F."/>
            <person name="Roux S."/>
            <person name="Paez-Espino D."/>
            <person name="Jungbluth S."/>
            <person name="Walsh D.A."/>
            <person name="Denef V.J."/>
            <person name="McMahon K.D."/>
            <person name="Konstantinidis K.T."/>
            <person name="Eloe-Fadrosh E.A."/>
            <person name="Kyrpides N.C."/>
            <person name="Woyke T."/>
        </authorList>
    </citation>
    <scope>NUCLEOTIDE SEQUENCE</scope>
    <source>
        <strain evidence="3">GVMAG-S-ERX555961-36</strain>
    </source>
</reference>
<proteinExistence type="inferred from homology"/>
<dbReference type="EMBL" id="MN738762">
    <property type="protein sequence ID" value="QHS83703.1"/>
    <property type="molecule type" value="Genomic_DNA"/>
</dbReference>
<dbReference type="Pfam" id="PF13872">
    <property type="entry name" value="AAA_34"/>
    <property type="match status" value="1"/>
</dbReference>
<name>A0A6C0AW59_9ZZZZ</name>
<dbReference type="SMART" id="SM00487">
    <property type="entry name" value="DEXDc"/>
    <property type="match status" value="1"/>
</dbReference>
<dbReference type="SUPFAM" id="SSF52540">
    <property type="entry name" value="P-loop containing nucleoside triphosphate hydrolases"/>
    <property type="match status" value="2"/>
</dbReference>
<dbReference type="InterPro" id="IPR026937">
    <property type="entry name" value="SBNO_Helicase_C_dom"/>
</dbReference>
<dbReference type="Pfam" id="PF13871">
    <property type="entry name" value="Helicase_C_4"/>
    <property type="match status" value="1"/>
</dbReference>
<dbReference type="InterPro" id="IPR014001">
    <property type="entry name" value="Helicase_ATP-bd"/>
</dbReference>
<evidence type="ECO:0000313" key="3">
    <source>
        <dbReference type="EMBL" id="QHS83703.1"/>
    </source>
</evidence>
<dbReference type="GO" id="GO:0006355">
    <property type="term" value="P:regulation of DNA-templated transcription"/>
    <property type="evidence" value="ECO:0007669"/>
    <property type="project" value="InterPro"/>
</dbReference>
<sequence length="993" mass="116319">MQESVYSIWKPSYTKRRTTKHPNQVYESENMASVDLPKINIKLLLKTNSTHSIHFISDVQIEGIAYAINCIDSEKSINNYTRGFFLGDGTGVGKSRIISGILSELWIRNNNKYRAIWVSINKNLKNDAKKEFEIVQELQKNKTPWLNEKDLMKEYNGIFYTTYGSLLNSKHYNMIFNWLGWNNDNVTIIFDEAHTAKSHSSKKAQIVKTLQSEIYNPRIIYSTATAASSISEMHYMERLGLWKNSHQEFCILLEKYGPMAMEMAALQLKHSGKLVSRQLGFNGVHIYIKSYKLTEQEEQYFNTLTYKWRNINNVNTFDNFNFYQYLITGFKIKLAIEETRKSINNNESVIIGLQTTGELSCNRDYDSCLQDLFNKYEQQTNSIDVFDSSGNVIEFNRNPIDLIIDEFGSDNVAEISGRKRRRCCITRNWEKIPSIRSEISKFQNGTKNIAIITRSGSSGISLHSQKNINNKPRHHIIIEPPKSADILVQQFGRTHRTNSYAPPKFTFIVTNIPSEIRFFHGLTNKLENLGALTKGDRRVSLLNNLNFEGCSQITNDTFRLFLLEFNVQIALVWYNNNKLPDDFPLDNVIDGLVMNYYNLNTTTKSINTFTKLLTFINHYTINNSYLRDDSETTNSEYIQNLKSQSANSWNNTWYQLLRLKQIIFYKQSKILISILLKAIISVIDDYIPYSKQWISHDYTWTIKNHKHHSHYVKETVNTILLCQLKPECENTIGKIPTHLIHNIIPWIIPKSDFFLLPSNAVHSLNNGIHCSTNINTFLNKMFELQICIQRHIIQMIRSHTVYYSPGKKYSVLDIEEHILGRHKKNFKIIFEDFINSSRFYKIDISVKPKLSLEEHIANRNKWKNRFITYVKHKKHRKKFGILLKALKKHNWSYELWYPGNQKPCRSFMKHQWELEKQNYDNITVNDNIWVENVSNQIIKQEQFAEQFNLTLTFCVNNVIDNWEWSTGKIIRIKNTKICPDFIGLLVKIKQRFL</sequence>
<dbReference type="InterPro" id="IPR039187">
    <property type="entry name" value="SNO_AAA"/>
</dbReference>
<dbReference type="Gene3D" id="3.40.50.300">
    <property type="entry name" value="P-loop containing nucleotide triphosphate hydrolases"/>
    <property type="match status" value="2"/>
</dbReference>
<dbReference type="AlphaFoldDB" id="A0A6C0AW59"/>